<dbReference type="SUPFAM" id="SSF47384">
    <property type="entry name" value="Homodimeric domain of signal transducing histidine kinase"/>
    <property type="match status" value="1"/>
</dbReference>
<dbReference type="SMART" id="SM00388">
    <property type="entry name" value="HisKA"/>
    <property type="match status" value="1"/>
</dbReference>
<dbReference type="InterPro" id="IPR003661">
    <property type="entry name" value="HisK_dim/P_dom"/>
</dbReference>
<comment type="caution">
    <text evidence="11">The sequence shown here is derived from an EMBL/GenBank/DDBJ whole genome shotgun (WGS) entry which is preliminary data.</text>
</comment>
<dbReference type="PROSITE" id="PS50109">
    <property type="entry name" value="HIS_KIN"/>
    <property type="match status" value="1"/>
</dbReference>
<keyword evidence="4" id="KW-0597">Phosphoprotein</keyword>
<dbReference type="Gene3D" id="3.30.565.10">
    <property type="entry name" value="Histidine kinase-like ATPase, C-terminal domain"/>
    <property type="match status" value="1"/>
</dbReference>
<dbReference type="Pfam" id="PF02518">
    <property type="entry name" value="HATPase_c"/>
    <property type="match status" value="1"/>
</dbReference>
<dbReference type="Gene3D" id="1.10.287.130">
    <property type="match status" value="1"/>
</dbReference>
<comment type="subcellular location">
    <subcellularLocation>
        <location evidence="2">Cell membrane</location>
    </subcellularLocation>
</comment>
<dbReference type="GO" id="GO:0005524">
    <property type="term" value="F:ATP binding"/>
    <property type="evidence" value="ECO:0007669"/>
    <property type="project" value="UniProtKB-KW"/>
</dbReference>
<dbReference type="InterPro" id="IPR036890">
    <property type="entry name" value="HATPase_C_sf"/>
</dbReference>
<dbReference type="Pfam" id="PF00512">
    <property type="entry name" value="HisKA"/>
    <property type="match status" value="1"/>
</dbReference>
<dbReference type="InterPro" id="IPR004358">
    <property type="entry name" value="Sig_transdc_His_kin-like_C"/>
</dbReference>
<dbReference type="SUPFAM" id="SSF55874">
    <property type="entry name" value="ATPase domain of HSP90 chaperone/DNA topoisomerase II/histidine kinase"/>
    <property type="match status" value="1"/>
</dbReference>
<gene>
    <name evidence="11" type="ORF">GCM10009550_56460</name>
</gene>
<keyword evidence="12" id="KW-1185">Reference proteome</keyword>
<evidence type="ECO:0000313" key="11">
    <source>
        <dbReference type="EMBL" id="GAA0962414.1"/>
    </source>
</evidence>
<protein>
    <recommendedName>
        <fullName evidence="8">Sensor-like histidine kinase SenX3</fullName>
        <ecNumber evidence="3">2.7.13.3</ecNumber>
    </recommendedName>
</protein>
<keyword evidence="11" id="KW-0067">ATP-binding</keyword>
<dbReference type="SMART" id="SM00387">
    <property type="entry name" value="HATPase_c"/>
    <property type="match status" value="1"/>
</dbReference>
<accession>A0ABN1RRU6</accession>
<dbReference type="EMBL" id="BAAAHH010000027">
    <property type="protein sequence ID" value="GAA0962414.1"/>
    <property type="molecule type" value="Genomic_DNA"/>
</dbReference>
<evidence type="ECO:0000256" key="2">
    <source>
        <dbReference type="ARBA" id="ARBA00004236"/>
    </source>
</evidence>
<feature type="compositionally biased region" description="Basic and acidic residues" evidence="9">
    <location>
        <begin position="382"/>
        <end position="397"/>
    </location>
</feature>
<keyword evidence="6" id="KW-0418">Kinase</keyword>
<evidence type="ECO:0000256" key="3">
    <source>
        <dbReference type="ARBA" id="ARBA00012438"/>
    </source>
</evidence>
<proteinExistence type="predicted"/>
<dbReference type="PANTHER" id="PTHR45453">
    <property type="entry name" value="PHOSPHATE REGULON SENSOR PROTEIN PHOR"/>
    <property type="match status" value="1"/>
</dbReference>
<dbReference type="PRINTS" id="PR00344">
    <property type="entry name" value="BCTRLSENSOR"/>
</dbReference>
<evidence type="ECO:0000256" key="9">
    <source>
        <dbReference type="SAM" id="MobiDB-lite"/>
    </source>
</evidence>
<evidence type="ECO:0000256" key="6">
    <source>
        <dbReference type="ARBA" id="ARBA00022777"/>
    </source>
</evidence>
<dbReference type="Proteomes" id="UP001500665">
    <property type="component" value="Unassembled WGS sequence"/>
</dbReference>
<evidence type="ECO:0000259" key="10">
    <source>
        <dbReference type="PROSITE" id="PS50109"/>
    </source>
</evidence>
<evidence type="ECO:0000313" key="12">
    <source>
        <dbReference type="Proteomes" id="UP001500665"/>
    </source>
</evidence>
<feature type="domain" description="Histidine kinase" evidence="10">
    <location>
        <begin position="154"/>
        <end position="370"/>
    </location>
</feature>
<organism evidence="11 12">
    <name type="scientific">Actinocorallia libanotica</name>
    <dbReference type="NCBI Taxonomy" id="46162"/>
    <lineage>
        <taxon>Bacteria</taxon>
        <taxon>Bacillati</taxon>
        <taxon>Actinomycetota</taxon>
        <taxon>Actinomycetes</taxon>
        <taxon>Streptosporangiales</taxon>
        <taxon>Thermomonosporaceae</taxon>
        <taxon>Actinocorallia</taxon>
    </lineage>
</organism>
<comment type="catalytic activity">
    <reaction evidence="1">
        <text>ATP + protein L-histidine = ADP + protein N-phospho-L-histidine.</text>
        <dbReference type="EC" id="2.7.13.3"/>
    </reaction>
</comment>
<evidence type="ECO:0000256" key="4">
    <source>
        <dbReference type="ARBA" id="ARBA00022553"/>
    </source>
</evidence>
<keyword evidence="5" id="KW-0808">Transferase</keyword>
<evidence type="ECO:0000256" key="7">
    <source>
        <dbReference type="ARBA" id="ARBA00023012"/>
    </source>
</evidence>
<evidence type="ECO:0000256" key="1">
    <source>
        <dbReference type="ARBA" id="ARBA00000085"/>
    </source>
</evidence>
<name>A0ABN1RRU6_9ACTN</name>
<keyword evidence="11" id="KW-0547">Nucleotide-binding</keyword>
<reference evidence="11 12" key="1">
    <citation type="journal article" date="2019" name="Int. J. Syst. Evol. Microbiol.">
        <title>The Global Catalogue of Microorganisms (GCM) 10K type strain sequencing project: providing services to taxonomists for standard genome sequencing and annotation.</title>
        <authorList>
            <consortium name="The Broad Institute Genomics Platform"/>
            <consortium name="The Broad Institute Genome Sequencing Center for Infectious Disease"/>
            <person name="Wu L."/>
            <person name="Ma J."/>
        </authorList>
    </citation>
    <scope>NUCLEOTIDE SEQUENCE [LARGE SCALE GENOMIC DNA]</scope>
    <source>
        <strain evidence="11 12">JCM 10696</strain>
    </source>
</reference>
<dbReference type="InterPro" id="IPR005467">
    <property type="entry name" value="His_kinase_dom"/>
</dbReference>
<keyword evidence="7" id="KW-0902">Two-component regulatory system</keyword>
<dbReference type="InterPro" id="IPR036097">
    <property type="entry name" value="HisK_dim/P_sf"/>
</dbReference>
<sequence length="397" mass="42783">MAAGLAGLVGLIGGFATGLAIRVSETAQGRRNPDPAPAPALPQGLAAVLGVLPFSVVVVDREDRVRRSSPAARALGMVKDDRLMVDELLALSRLVQRDGEIRETELQLGPTRHDTRWFAVRVAPLGVQGLVLVLAEDLTELRRVESIRRDFAANVSHELKTPVGALLLLAETVETAADDEEAVRRFAGRMQLEAARLSSLVQDLITLSHVQGDEPLAEEKPVPLDAVVAEAVDRARMAAEAKETELVVTGAGDLVVLGDQELLNTALKNLIDNAVSYSPERTRVTVETRVLDGYAELSVTDQGIGVPERELERIFERFYRVDPARSRQTGGTGLGLAIVKHVATKHGGEVTVWSKEGSGSTFSLRLPLPHHPPSAKAQALARPERPSQDPSVREDTP</sequence>
<dbReference type="EC" id="2.7.13.3" evidence="3"/>
<dbReference type="InterPro" id="IPR050351">
    <property type="entry name" value="BphY/WalK/GraS-like"/>
</dbReference>
<dbReference type="CDD" id="cd00075">
    <property type="entry name" value="HATPase"/>
    <property type="match status" value="1"/>
</dbReference>
<evidence type="ECO:0000256" key="5">
    <source>
        <dbReference type="ARBA" id="ARBA00022679"/>
    </source>
</evidence>
<evidence type="ECO:0000256" key="8">
    <source>
        <dbReference type="ARBA" id="ARBA00039401"/>
    </source>
</evidence>
<dbReference type="CDD" id="cd00082">
    <property type="entry name" value="HisKA"/>
    <property type="match status" value="1"/>
</dbReference>
<dbReference type="InterPro" id="IPR003594">
    <property type="entry name" value="HATPase_dom"/>
</dbReference>
<dbReference type="PANTHER" id="PTHR45453:SF1">
    <property type="entry name" value="PHOSPHATE REGULON SENSOR PROTEIN PHOR"/>
    <property type="match status" value="1"/>
</dbReference>
<feature type="region of interest" description="Disordered" evidence="9">
    <location>
        <begin position="368"/>
        <end position="397"/>
    </location>
</feature>